<dbReference type="PROSITE" id="PS01187">
    <property type="entry name" value="EGF_CA"/>
    <property type="match status" value="2"/>
</dbReference>
<dbReference type="SMART" id="SM00034">
    <property type="entry name" value="CLECT"/>
    <property type="match status" value="1"/>
</dbReference>
<feature type="domain" description="EGF-like" evidence="22">
    <location>
        <begin position="316"/>
        <end position="356"/>
    </location>
</feature>
<keyword evidence="14" id="KW-0675">Receptor</keyword>
<keyword evidence="12 20" id="KW-0472">Membrane</keyword>
<keyword evidence="13" id="KW-1015">Disulfide bond</keyword>
<dbReference type="GO" id="GO:0030246">
    <property type="term" value="F:carbohydrate binding"/>
    <property type="evidence" value="ECO:0007669"/>
    <property type="project" value="UniProtKB-KW"/>
</dbReference>
<feature type="signal peptide" evidence="21">
    <location>
        <begin position="1"/>
        <end position="36"/>
    </location>
</feature>
<dbReference type="Ensembl" id="ENSOMET00000021838.1">
    <property type="protein sequence ID" value="ENSOMEP00000030911.1"/>
    <property type="gene ID" value="ENSOMEG00000015395.1"/>
</dbReference>
<dbReference type="InterPro" id="IPR001881">
    <property type="entry name" value="EGF-like_Ca-bd_dom"/>
</dbReference>
<dbReference type="OrthoDB" id="4062651at2759"/>
<evidence type="ECO:0000256" key="5">
    <source>
        <dbReference type="ARBA" id="ARBA00022583"/>
    </source>
</evidence>
<evidence type="ECO:0000259" key="23">
    <source>
        <dbReference type="PROSITE" id="PS50041"/>
    </source>
</evidence>
<dbReference type="InterPro" id="IPR001304">
    <property type="entry name" value="C-type_lectin-like"/>
</dbReference>
<dbReference type="PIRSF" id="PIRSF001775">
    <property type="entry name" value="CD93/CD141"/>
    <property type="match status" value="1"/>
</dbReference>
<keyword evidence="10" id="KW-0654">Proteoglycan</keyword>
<dbReference type="PROSITE" id="PS00010">
    <property type="entry name" value="ASX_HYDROXYL"/>
    <property type="match status" value="3"/>
</dbReference>
<accession>A0A3B3DLW7</accession>
<dbReference type="SUPFAM" id="SSF56436">
    <property type="entry name" value="C-type lectin-like"/>
    <property type="match status" value="1"/>
</dbReference>
<dbReference type="SMART" id="SM00181">
    <property type="entry name" value="EGF"/>
    <property type="match status" value="6"/>
</dbReference>
<evidence type="ECO:0000256" key="7">
    <source>
        <dbReference type="ARBA" id="ARBA00022729"/>
    </source>
</evidence>
<dbReference type="Pfam" id="PF09064">
    <property type="entry name" value="EGF_Tme5"/>
    <property type="match status" value="1"/>
</dbReference>
<dbReference type="STRING" id="30732.ENSOMEP00000030911"/>
<dbReference type="Gene3D" id="2.10.25.10">
    <property type="entry name" value="Laminin"/>
    <property type="match status" value="6"/>
</dbReference>
<dbReference type="GO" id="GO:0004888">
    <property type="term" value="F:transmembrane signaling receptor activity"/>
    <property type="evidence" value="ECO:0007669"/>
    <property type="project" value="InterPro"/>
</dbReference>
<dbReference type="FunFam" id="2.10.25.10:FF:000005">
    <property type="entry name" value="Fibrillin 2"/>
    <property type="match status" value="1"/>
</dbReference>
<dbReference type="InterPro" id="IPR018097">
    <property type="entry name" value="EGF_Ca-bd_CS"/>
</dbReference>
<dbReference type="GO" id="GO:0005509">
    <property type="term" value="F:calcium ion binding"/>
    <property type="evidence" value="ECO:0007669"/>
    <property type="project" value="InterPro"/>
</dbReference>
<feature type="transmembrane region" description="Helical" evidence="20">
    <location>
        <begin position="509"/>
        <end position="531"/>
    </location>
</feature>
<dbReference type="GO" id="GO:0006897">
    <property type="term" value="P:endocytosis"/>
    <property type="evidence" value="ECO:0007669"/>
    <property type="project" value="UniProtKB-KW"/>
</dbReference>
<dbReference type="AlphaFoldDB" id="A0A3B3DLW7"/>
<evidence type="ECO:0000313" key="25">
    <source>
        <dbReference type="Proteomes" id="UP000261560"/>
    </source>
</evidence>
<keyword evidence="11 20" id="KW-1133">Transmembrane helix</keyword>
<dbReference type="PRINTS" id="PR00907">
    <property type="entry name" value="THRMBOMODULN"/>
</dbReference>
<evidence type="ECO:0000256" key="12">
    <source>
        <dbReference type="ARBA" id="ARBA00023136"/>
    </source>
</evidence>
<dbReference type="InterPro" id="IPR016186">
    <property type="entry name" value="C-type_lectin-like/link_sf"/>
</dbReference>
<dbReference type="InterPro" id="IPR015149">
    <property type="entry name" value="Tme5_EGF-like"/>
</dbReference>
<dbReference type="RefSeq" id="XP_036066288.1">
    <property type="nucleotide sequence ID" value="XM_036210395.1"/>
</dbReference>
<dbReference type="PROSITE" id="PS01186">
    <property type="entry name" value="EGF_2"/>
    <property type="match status" value="1"/>
</dbReference>
<keyword evidence="15" id="KW-0325">Glycoprotein</keyword>
<dbReference type="SUPFAM" id="SSF57184">
    <property type="entry name" value="Growth factor receptor domain"/>
    <property type="match status" value="1"/>
</dbReference>
<dbReference type="InterPro" id="IPR049883">
    <property type="entry name" value="NOTCH1_EGF-like"/>
</dbReference>
<dbReference type="PANTHER" id="PTHR14789:SF9">
    <property type="entry name" value="THROMBOMODULIN"/>
    <property type="match status" value="1"/>
</dbReference>
<dbReference type="Pfam" id="PF00059">
    <property type="entry name" value="Lectin_C"/>
    <property type="match status" value="1"/>
</dbReference>
<dbReference type="PANTHER" id="PTHR14789">
    <property type="entry name" value="CHONDROLECTIN VARIANT CHODLFDELTAE"/>
    <property type="match status" value="1"/>
</dbReference>
<keyword evidence="3 18" id="KW-0245">EGF-like domain</keyword>
<evidence type="ECO:0000256" key="18">
    <source>
        <dbReference type="PROSITE-ProRule" id="PRU00076"/>
    </source>
</evidence>
<dbReference type="Proteomes" id="UP000261560">
    <property type="component" value="Unplaced"/>
</dbReference>
<dbReference type="InterPro" id="IPR009030">
    <property type="entry name" value="Growth_fac_rcpt_cys_sf"/>
</dbReference>
<dbReference type="GeneTree" id="ENSGT00830000128368"/>
<keyword evidence="4" id="KW-0597">Phosphoprotein</keyword>
<evidence type="ECO:0000256" key="15">
    <source>
        <dbReference type="ARBA" id="ARBA00023180"/>
    </source>
</evidence>
<evidence type="ECO:0000256" key="11">
    <source>
        <dbReference type="ARBA" id="ARBA00022989"/>
    </source>
</evidence>
<evidence type="ECO:0000256" key="3">
    <source>
        <dbReference type="ARBA" id="ARBA00022536"/>
    </source>
</evidence>
<dbReference type="InterPro" id="IPR016187">
    <property type="entry name" value="CTDL_fold"/>
</dbReference>
<protein>
    <recommendedName>
        <fullName evidence="2">Thrombomodulin</fullName>
    </recommendedName>
</protein>
<reference evidence="24" key="2">
    <citation type="submission" date="2025-09" db="UniProtKB">
        <authorList>
            <consortium name="Ensembl"/>
        </authorList>
    </citation>
    <scope>IDENTIFICATION</scope>
</reference>
<proteinExistence type="predicted"/>
<keyword evidence="25" id="KW-1185">Reference proteome</keyword>
<evidence type="ECO:0000256" key="1">
    <source>
        <dbReference type="ARBA" id="ARBA00004479"/>
    </source>
</evidence>
<dbReference type="SUPFAM" id="SSF57196">
    <property type="entry name" value="EGF/Laminin"/>
    <property type="match status" value="2"/>
</dbReference>
<sequence>MIPDCCSAPPKRTEAWKMSCVKSLFVLFFLLGRASGMAPEMASCLEAECFAVFKESLNFKDAQNLCRQDGGELTTVRSQTLHVEVSSLLQNLNGNFWIALYRASDCPDPEKELKGFQWLSNNGEGNYTNWSPSFDSSCSSPRCVHISTKDSLQWVQAPCDEDATGFLCTYKNSHQQQESCTEIDPKLAGDLIVYSDPYVHTTEGEVPAGVTATLQVSEIKYLCFSSLWVQAPWNCEIKEGGCGFKCIINSENSPTCYCPPGESVNPDNERTCGAQLADDPCRTLACDHICYQEGDSAVCACPTGFEIAENGVSCHDINECADPRQCPMDGTECVNVIGGFRCVCRQGFQMIGDACMDINECNSGACEHTCQNTIGSYVCSCFDRYRVSPNSRDKCVLYCDEEECPATCDPNNDVQCFCPDGFMLDERGRDMICVDINECENFFCTQDCINTHGSYECLCYPGYTRNKQGECKEDDEEDGSEGSGLVTPTPDATFPDPTRRPSRVSPGGLAGIIVGTTLLILLVLISFQLLLGRRNRREGSGA</sequence>
<comment type="subcellular location">
    <subcellularLocation>
        <location evidence="1">Membrane</location>
        <topology evidence="1">Single-pass type I membrane protein</topology>
    </subcellularLocation>
</comment>
<keyword evidence="9" id="KW-0677">Repeat</keyword>
<feature type="domain" description="C-type lectin" evidence="23">
    <location>
        <begin position="45"/>
        <end position="161"/>
    </location>
</feature>
<dbReference type="KEGG" id="oml:118598120"/>
<keyword evidence="6 20" id="KW-0812">Transmembrane</keyword>
<evidence type="ECO:0000256" key="13">
    <source>
        <dbReference type="ARBA" id="ARBA00023157"/>
    </source>
</evidence>
<keyword evidence="8" id="KW-0430">Lectin</keyword>
<dbReference type="InterPro" id="IPR000742">
    <property type="entry name" value="EGF"/>
</dbReference>
<dbReference type="Gene3D" id="3.10.100.10">
    <property type="entry name" value="Mannose-Binding Protein A, subunit A"/>
    <property type="match status" value="1"/>
</dbReference>
<dbReference type="GO" id="GO:0016020">
    <property type="term" value="C:membrane"/>
    <property type="evidence" value="ECO:0007669"/>
    <property type="project" value="UniProtKB-SubCell"/>
</dbReference>
<dbReference type="CDD" id="cd00054">
    <property type="entry name" value="EGF_CA"/>
    <property type="match status" value="2"/>
</dbReference>
<dbReference type="Pfam" id="PF07645">
    <property type="entry name" value="EGF_CA"/>
    <property type="match status" value="3"/>
</dbReference>
<dbReference type="InterPro" id="IPR000152">
    <property type="entry name" value="EGF-type_Asp/Asn_hydroxyl_site"/>
</dbReference>
<evidence type="ECO:0000256" key="8">
    <source>
        <dbReference type="ARBA" id="ARBA00022734"/>
    </source>
</evidence>
<dbReference type="GeneID" id="118598120"/>
<evidence type="ECO:0000256" key="10">
    <source>
        <dbReference type="ARBA" id="ARBA00022974"/>
    </source>
</evidence>
<name>A0A3B3DLW7_ORYME</name>
<evidence type="ECO:0000256" key="14">
    <source>
        <dbReference type="ARBA" id="ARBA00023170"/>
    </source>
</evidence>
<evidence type="ECO:0000256" key="20">
    <source>
        <dbReference type="SAM" id="Phobius"/>
    </source>
</evidence>
<dbReference type="SMART" id="SM00179">
    <property type="entry name" value="EGF_CA"/>
    <property type="match status" value="4"/>
</dbReference>
<evidence type="ECO:0000256" key="4">
    <source>
        <dbReference type="ARBA" id="ARBA00022553"/>
    </source>
</evidence>
<evidence type="ECO:0000256" key="16">
    <source>
        <dbReference type="ARBA" id="ARBA00045242"/>
    </source>
</evidence>
<comment type="subunit">
    <text evidence="17">Interacts with ITGAL, ITGAM and ITGB2. Interacts with thrombin/F2; this interaction switches the specificity of thrombin from a procoagulant to an anticoagulant and antifibrinolytic protease. Interacts with ANGP1 and ANGP2; these interactions significantly inhibit the generation of activated PC and TAFIa/CPB2 by the thrombin/thrombomodulin complex. Interacts with PF4; this interaction enhances generation of activated protein C. Interacts with HMGB1; this interaction inhibits HMGB1 inflammatory activity.</text>
</comment>
<feature type="chain" id="PRO_5017367991" description="Thrombomodulin" evidence="21">
    <location>
        <begin position="37"/>
        <end position="542"/>
    </location>
</feature>
<evidence type="ECO:0000256" key="17">
    <source>
        <dbReference type="ARBA" id="ARBA00046453"/>
    </source>
</evidence>
<dbReference type="PROSITE" id="PS50026">
    <property type="entry name" value="EGF_3"/>
    <property type="match status" value="1"/>
</dbReference>
<comment type="function">
    <text evidence="16">Endothelial cell receptor that plays a critical role in regulating several physiological processes including hemostasis, coagulation, fibrinolysis, inflammation, and angiogenesis. Acts as a cofactor for thrombin activation of protein C/PROC on the surface of vascular endothelial cells leading to initiation of the activated protein C anticoagulant pathway. Also accelerates the activation of the plasma carboxypeptidase B2/CPB2, which catalyzes removal of C-terminal basic amino acids from its substrates including kinins or anaphylatoxins leading to fibrinolysis inhibition. Plays critical protective roles in changing the cleavage specificity of protease-activated receptor 1/PAR1, inhibiting endothelial cell permeability and inflammation. Suppresses inflammation distinctly from its anticoagulant cofactor activity by sequestering HMGB1 thereby preventing it from engaging cellular receptors such as RAGE and contributing to the inflammatory response.</text>
</comment>
<dbReference type="PaxDb" id="30732-ENSOMEP00000030911"/>
<dbReference type="OMA" id="CMCETGY"/>
<keyword evidence="5" id="KW-0254">Endocytosis</keyword>
<keyword evidence="7 21" id="KW-0732">Signal</keyword>
<comment type="caution">
    <text evidence="18">Lacks conserved residue(s) required for the propagation of feature annotation.</text>
</comment>
<evidence type="ECO:0000256" key="2">
    <source>
        <dbReference type="ARBA" id="ARBA00019822"/>
    </source>
</evidence>
<evidence type="ECO:0000256" key="19">
    <source>
        <dbReference type="SAM" id="MobiDB-lite"/>
    </source>
</evidence>
<feature type="region of interest" description="Disordered" evidence="19">
    <location>
        <begin position="470"/>
        <end position="505"/>
    </location>
</feature>
<reference evidence="24" key="1">
    <citation type="submission" date="2025-08" db="UniProtKB">
        <authorList>
            <consortium name="Ensembl"/>
        </authorList>
    </citation>
    <scope>IDENTIFICATION</scope>
</reference>
<evidence type="ECO:0000313" key="24">
    <source>
        <dbReference type="Ensembl" id="ENSOMEP00000030911.1"/>
    </source>
</evidence>
<evidence type="ECO:0000256" key="21">
    <source>
        <dbReference type="SAM" id="SignalP"/>
    </source>
</evidence>
<evidence type="ECO:0000256" key="9">
    <source>
        <dbReference type="ARBA" id="ARBA00022737"/>
    </source>
</evidence>
<feature type="compositionally biased region" description="Low complexity" evidence="19">
    <location>
        <begin position="483"/>
        <end position="496"/>
    </location>
</feature>
<dbReference type="PROSITE" id="PS50041">
    <property type="entry name" value="C_TYPE_LECTIN_2"/>
    <property type="match status" value="1"/>
</dbReference>
<organism evidence="24 25">
    <name type="scientific">Oryzias melastigma</name>
    <name type="common">Marine medaka</name>
    <dbReference type="NCBI Taxonomy" id="30732"/>
    <lineage>
        <taxon>Eukaryota</taxon>
        <taxon>Metazoa</taxon>
        <taxon>Chordata</taxon>
        <taxon>Craniata</taxon>
        <taxon>Vertebrata</taxon>
        <taxon>Euteleostomi</taxon>
        <taxon>Actinopterygii</taxon>
        <taxon>Neopterygii</taxon>
        <taxon>Teleostei</taxon>
        <taxon>Neoteleostei</taxon>
        <taxon>Acanthomorphata</taxon>
        <taxon>Ovalentaria</taxon>
        <taxon>Atherinomorphae</taxon>
        <taxon>Beloniformes</taxon>
        <taxon>Adrianichthyidae</taxon>
        <taxon>Oryziinae</taxon>
        <taxon>Oryzias</taxon>
    </lineage>
</organism>
<dbReference type="FunFam" id="2.10.25.10:FF:000009">
    <property type="entry name" value="Low-density lipoprotein receptor isoform 1"/>
    <property type="match status" value="1"/>
</dbReference>
<dbReference type="InterPro" id="IPR051505">
    <property type="entry name" value="C-type_lectin_domain"/>
</dbReference>
<evidence type="ECO:0000256" key="6">
    <source>
        <dbReference type="ARBA" id="ARBA00022692"/>
    </source>
</evidence>
<evidence type="ECO:0000259" key="22">
    <source>
        <dbReference type="PROSITE" id="PS50026"/>
    </source>
</evidence>